<protein>
    <recommendedName>
        <fullName evidence="5">Secreted protein</fullName>
    </recommendedName>
</protein>
<dbReference type="AlphaFoldDB" id="A0AAN7H2P3"/>
<comment type="caution">
    <text evidence="3">The sequence shown here is derived from an EMBL/GenBank/DDBJ whole genome shotgun (WGS) entry which is preliminary data.</text>
</comment>
<sequence>MVNFKPVVVGIMALGFASASALKHVDNTNVVESLQHIKRGMMSTMEKMEDLSTEEKVQQMNNLIEQMNHVAKRTEGQNIEETQANDMMQELNQMVDMINQMAKRTEQKVNIDQVLQMIELHATDQERQLARQTRVYFCNDNFWDGRCGFQVLGFGSCYTFPALFTNSISSVANLYPALSGCRWYTNPTCQGGVGAYLETNFADALSFPGSVFNNVFKSVQCRRRHGPPPGKCDWDRKDDYYSDSE</sequence>
<name>A0AAN7H2P3_9PEZI</name>
<keyword evidence="1" id="KW-0175">Coiled coil</keyword>
<reference evidence="3" key="2">
    <citation type="submission" date="2023-05" db="EMBL/GenBank/DDBJ databases">
        <authorList>
            <consortium name="Lawrence Berkeley National Laboratory"/>
            <person name="Steindorff A."/>
            <person name="Hensen N."/>
            <person name="Bonometti L."/>
            <person name="Westerberg I."/>
            <person name="Brannstrom I.O."/>
            <person name="Guillou S."/>
            <person name="Cros-Aarteil S."/>
            <person name="Calhoun S."/>
            <person name="Haridas S."/>
            <person name="Kuo A."/>
            <person name="Mondo S."/>
            <person name="Pangilinan J."/>
            <person name="Riley R."/>
            <person name="Labutti K."/>
            <person name="Andreopoulos B."/>
            <person name="Lipzen A."/>
            <person name="Chen C."/>
            <person name="Yanf M."/>
            <person name="Daum C."/>
            <person name="Ng V."/>
            <person name="Clum A."/>
            <person name="Ohm R."/>
            <person name="Martin F."/>
            <person name="Silar P."/>
            <person name="Natvig D."/>
            <person name="Lalanne C."/>
            <person name="Gautier V."/>
            <person name="Ament-Velasquez S.L."/>
            <person name="Kruys A."/>
            <person name="Hutchinson M.I."/>
            <person name="Powell A.J."/>
            <person name="Barry K."/>
            <person name="Miller A.N."/>
            <person name="Grigoriev I.V."/>
            <person name="Debuchy R."/>
            <person name="Gladieux P."/>
            <person name="Thoren M.H."/>
            <person name="Johannesson H."/>
        </authorList>
    </citation>
    <scope>NUCLEOTIDE SEQUENCE</scope>
    <source>
        <strain evidence="3">CBS 990.96</strain>
    </source>
</reference>
<evidence type="ECO:0000256" key="1">
    <source>
        <dbReference type="SAM" id="Coils"/>
    </source>
</evidence>
<evidence type="ECO:0000313" key="4">
    <source>
        <dbReference type="Proteomes" id="UP001301958"/>
    </source>
</evidence>
<keyword evidence="4" id="KW-1185">Reference proteome</keyword>
<accession>A0AAN7H2P3</accession>
<feature type="chain" id="PRO_5043053387" description="Secreted protein" evidence="2">
    <location>
        <begin position="22"/>
        <end position="245"/>
    </location>
</feature>
<gene>
    <name evidence="3" type="ORF">QBC38DRAFT_444675</name>
</gene>
<evidence type="ECO:0000313" key="3">
    <source>
        <dbReference type="EMBL" id="KAK4226429.1"/>
    </source>
</evidence>
<dbReference type="EMBL" id="MU865348">
    <property type="protein sequence ID" value="KAK4226429.1"/>
    <property type="molecule type" value="Genomic_DNA"/>
</dbReference>
<feature type="signal peptide" evidence="2">
    <location>
        <begin position="1"/>
        <end position="21"/>
    </location>
</feature>
<keyword evidence="2" id="KW-0732">Signal</keyword>
<feature type="coiled-coil region" evidence="1">
    <location>
        <begin position="57"/>
        <end position="108"/>
    </location>
</feature>
<evidence type="ECO:0008006" key="5">
    <source>
        <dbReference type="Google" id="ProtNLM"/>
    </source>
</evidence>
<organism evidence="3 4">
    <name type="scientific">Podospora fimiseda</name>
    <dbReference type="NCBI Taxonomy" id="252190"/>
    <lineage>
        <taxon>Eukaryota</taxon>
        <taxon>Fungi</taxon>
        <taxon>Dikarya</taxon>
        <taxon>Ascomycota</taxon>
        <taxon>Pezizomycotina</taxon>
        <taxon>Sordariomycetes</taxon>
        <taxon>Sordariomycetidae</taxon>
        <taxon>Sordariales</taxon>
        <taxon>Podosporaceae</taxon>
        <taxon>Podospora</taxon>
    </lineage>
</organism>
<evidence type="ECO:0000256" key="2">
    <source>
        <dbReference type="SAM" id="SignalP"/>
    </source>
</evidence>
<proteinExistence type="predicted"/>
<dbReference type="Proteomes" id="UP001301958">
    <property type="component" value="Unassembled WGS sequence"/>
</dbReference>
<reference evidence="3" key="1">
    <citation type="journal article" date="2023" name="Mol. Phylogenet. Evol.">
        <title>Genome-scale phylogeny and comparative genomics of the fungal order Sordariales.</title>
        <authorList>
            <person name="Hensen N."/>
            <person name="Bonometti L."/>
            <person name="Westerberg I."/>
            <person name="Brannstrom I.O."/>
            <person name="Guillou S."/>
            <person name="Cros-Aarteil S."/>
            <person name="Calhoun S."/>
            <person name="Haridas S."/>
            <person name="Kuo A."/>
            <person name="Mondo S."/>
            <person name="Pangilinan J."/>
            <person name="Riley R."/>
            <person name="LaButti K."/>
            <person name="Andreopoulos B."/>
            <person name="Lipzen A."/>
            <person name="Chen C."/>
            <person name="Yan M."/>
            <person name="Daum C."/>
            <person name="Ng V."/>
            <person name="Clum A."/>
            <person name="Steindorff A."/>
            <person name="Ohm R.A."/>
            <person name="Martin F."/>
            <person name="Silar P."/>
            <person name="Natvig D.O."/>
            <person name="Lalanne C."/>
            <person name="Gautier V."/>
            <person name="Ament-Velasquez S.L."/>
            <person name="Kruys A."/>
            <person name="Hutchinson M.I."/>
            <person name="Powell A.J."/>
            <person name="Barry K."/>
            <person name="Miller A.N."/>
            <person name="Grigoriev I.V."/>
            <person name="Debuchy R."/>
            <person name="Gladieux P."/>
            <person name="Hiltunen Thoren M."/>
            <person name="Johannesson H."/>
        </authorList>
    </citation>
    <scope>NUCLEOTIDE SEQUENCE</scope>
    <source>
        <strain evidence="3">CBS 990.96</strain>
    </source>
</reference>